<dbReference type="Gene3D" id="6.10.140.530">
    <property type="match status" value="1"/>
</dbReference>
<feature type="domain" description="Helicase-associated" evidence="1">
    <location>
        <begin position="16"/>
        <end position="52"/>
    </location>
</feature>
<protein>
    <recommendedName>
        <fullName evidence="1">Helicase-associated domain-containing protein</fullName>
    </recommendedName>
</protein>
<dbReference type="InterPro" id="IPR005114">
    <property type="entry name" value="Helicase_assoc"/>
</dbReference>
<evidence type="ECO:0000313" key="3">
    <source>
        <dbReference type="Proteomes" id="UP000302139"/>
    </source>
</evidence>
<organism evidence="2 3">
    <name type="scientific">Streptomyces avermitilis</name>
    <dbReference type="NCBI Taxonomy" id="33903"/>
    <lineage>
        <taxon>Bacteria</taxon>
        <taxon>Bacillati</taxon>
        <taxon>Actinomycetota</taxon>
        <taxon>Actinomycetes</taxon>
        <taxon>Kitasatosporales</taxon>
        <taxon>Streptomycetaceae</taxon>
        <taxon>Streptomyces</taxon>
    </lineage>
</organism>
<reference evidence="2 3" key="1">
    <citation type="submission" date="2019-04" db="EMBL/GenBank/DDBJ databases">
        <title>Draft genome sequences of Streptomyces avermitilis NBRC 14893.</title>
        <authorList>
            <person name="Komaki H."/>
            <person name="Tamura T."/>
            <person name="Hosoyama A."/>
        </authorList>
    </citation>
    <scope>NUCLEOTIDE SEQUENCE [LARGE SCALE GENOMIC DNA]</scope>
    <source>
        <strain evidence="2 3">NBRC 14893</strain>
    </source>
</reference>
<comment type="caution">
    <text evidence="2">The sequence shown here is derived from an EMBL/GenBank/DDBJ whole genome shotgun (WGS) entry which is preliminary data.</text>
</comment>
<proteinExistence type="predicted"/>
<dbReference type="Proteomes" id="UP000302139">
    <property type="component" value="Unassembled WGS sequence"/>
</dbReference>
<accession>A0A4D4MEG5</accession>
<dbReference type="Pfam" id="PF03457">
    <property type="entry name" value="HA"/>
    <property type="match status" value="1"/>
</dbReference>
<sequence>MPGHTGQETQAKGWPASLAAFPLGQWIADARRFYARGDMDADRVEQLEKLGMVWSHFDVAWEEDWPPRAGGPPNTGTF</sequence>
<name>A0A4D4MEG5_STRAX</name>
<evidence type="ECO:0000313" key="2">
    <source>
        <dbReference type="EMBL" id="GDY70372.1"/>
    </source>
</evidence>
<dbReference type="AlphaFoldDB" id="A0A4D4MEG5"/>
<evidence type="ECO:0000259" key="1">
    <source>
        <dbReference type="Pfam" id="PF03457"/>
    </source>
</evidence>
<gene>
    <name evidence="2" type="ORF">SAV14893_097650</name>
</gene>
<dbReference type="EMBL" id="BJHX01000004">
    <property type="protein sequence ID" value="GDY70372.1"/>
    <property type="molecule type" value="Genomic_DNA"/>
</dbReference>